<dbReference type="Pfam" id="PF03323">
    <property type="entry name" value="GerA"/>
    <property type="match status" value="1"/>
</dbReference>
<evidence type="ECO:0000313" key="5">
    <source>
        <dbReference type="EMBL" id="MBC2477441.1"/>
    </source>
</evidence>
<reference evidence="6" key="5">
    <citation type="submission" date="2020-11" db="EMBL/GenBank/DDBJ databases">
        <authorList>
            <person name="Thieme N."/>
            <person name="Liebl W."/>
            <person name="Zverlov V."/>
        </authorList>
    </citation>
    <scope>NUCLEOTIDE SEQUENCE</scope>
    <source>
        <strain evidence="6">NT08</strain>
    </source>
</reference>
<keyword evidence="2 3" id="KW-0472">Membrane</keyword>
<proteinExistence type="inferred from homology"/>
<evidence type="ECO:0000313" key="6">
    <source>
        <dbReference type="EMBL" id="MBF7811885.1"/>
    </source>
</evidence>
<reference evidence="4" key="2">
    <citation type="submission" date="2016-02" db="EMBL/GenBank/DDBJ databases">
        <title>Genome sequence of Clostridium beijerinckii strain 59B.</title>
        <authorList>
            <person name="Little G.T."/>
            <person name="Minton N.P."/>
        </authorList>
    </citation>
    <scope>NUCLEOTIDE SEQUENCE</scope>
    <source>
        <strain evidence="4">NCIMB 14988</strain>
    </source>
</reference>
<evidence type="ECO:0000313" key="7">
    <source>
        <dbReference type="EMBL" id="NRV08017.1"/>
    </source>
</evidence>
<evidence type="ECO:0000256" key="2">
    <source>
        <dbReference type="ARBA" id="ARBA00023136"/>
    </source>
</evidence>
<reference evidence="7" key="4">
    <citation type="submission" date="2020-05" db="EMBL/GenBank/DDBJ databases">
        <title>Genomic insights into acetone-butanol-ethanol (ABE) fermentation by sequencing solventogenic clostridia strains.</title>
        <authorList>
            <person name="Brown S."/>
        </authorList>
    </citation>
    <scope>NUCLEOTIDE SEQUENCE</scope>
    <source>
        <strain evidence="7">DJ126</strain>
    </source>
</reference>
<dbReference type="KEGG" id="cbei:LF65_01086"/>
<dbReference type="InterPro" id="IPR004995">
    <property type="entry name" value="Spore_Ger"/>
</dbReference>
<feature type="transmembrane region" description="Helical" evidence="3">
    <location>
        <begin position="409"/>
        <end position="435"/>
    </location>
</feature>
<keyword evidence="3" id="KW-1133">Transmembrane helix</keyword>
<feature type="transmembrane region" description="Helical" evidence="3">
    <location>
        <begin position="287"/>
        <end position="306"/>
    </location>
</feature>
<dbReference type="RefSeq" id="WP_011968376.1">
    <property type="nucleotide sequence ID" value="NZ_CP010086.2"/>
</dbReference>
<keyword evidence="3" id="KW-0812">Transmembrane</keyword>
<reference evidence="5" key="6">
    <citation type="journal article" date="2022" name="Nat. Biotechnol.">
        <title>Carbon-negative production of acetone and isopropanol by gas fermentation at industrial pilot scale.</title>
        <authorList>
            <person name="Liew F.E."/>
            <person name="Nogle R."/>
            <person name="Abdalla T."/>
            <person name="Rasor B.J."/>
            <person name="Canter C."/>
            <person name="Jensen R.O."/>
            <person name="Wang L."/>
            <person name="Strutz J."/>
            <person name="Chirania P."/>
            <person name="De Tissera S."/>
            <person name="Mueller A.P."/>
            <person name="Ruan Z."/>
            <person name="Gao A."/>
            <person name="Tran L."/>
            <person name="Engle N.L."/>
            <person name="Bromley J.C."/>
            <person name="Daniell J."/>
            <person name="Conrado R."/>
            <person name="Tschaplinski T.J."/>
            <person name="Giannone R.J."/>
            <person name="Hettich R.L."/>
            <person name="Karim A.S."/>
            <person name="Simpson S.D."/>
            <person name="Brown S.D."/>
            <person name="Leang C."/>
            <person name="Jewett M.C."/>
            <person name="Kopke M."/>
        </authorList>
    </citation>
    <scope>NUCLEOTIDE SEQUENCE</scope>
    <source>
        <strain evidence="5">DJ015</strain>
    </source>
</reference>
<evidence type="ECO:0000256" key="1">
    <source>
        <dbReference type="ARBA" id="ARBA00005278"/>
    </source>
</evidence>
<dbReference type="EMBL" id="JABSXK010000001">
    <property type="protein sequence ID" value="NRV08017.1"/>
    <property type="molecule type" value="Genomic_DNA"/>
</dbReference>
<dbReference type="AlphaFoldDB" id="A0A0B5Q699"/>
<dbReference type="EMBL" id="JABAGV010000095">
    <property type="protein sequence ID" value="MBC2477441.1"/>
    <property type="molecule type" value="Genomic_DNA"/>
</dbReference>
<dbReference type="PANTHER" id="PTHR22550:SF9">
    <property type="entry name" value="STAGE V SPORULATION PROTEIN AF"/>
    <property type="match status" value="1"/>
</dbReference>
<comment type="similarity">
    <text evidence="1">Belongs to the GerABKA family.</text>
</comment>
<evidence type="ECO:0000313" key="8">
    <source>
        <dbReference type="Proteomes" id="UP000031866"/>
    </source>
</evidence>
<dbReference type="OMA" id="NTPYLWP"/>
<evidence type="ECO:0000256" key="3">
    <source>
        <dbReference type="SAM" id="Phobius"/>
    </source>
</evidence>
<evidence type="ECO:0000313" key="4">
    <source>
        <dbReference type="EMBL" id="AJG97704.1"/>
    </source>
</evidence>
<dbReference type="Proteomes" id="UP000631418">
    <property type="component" value="Unassembled WGS sequence"/>
</dbReference>
<dbReference type="OrthoDB" id="9772630at2"/>
<dbReference type="STRING" id="1520.LF65_01086"/>
<organism evidence="4 8">
    <name type="scientific">Clostridium beijerinckii</name>
    <name type="common">Clostridium MP</name>
    <dbReference type="NCBI Taxonomy" id="1520"/>
    <lineage>
        <taxon>Bacteria</taxon>
        <taxon>Bacillati</taxon>
        <taxon>Bacillota</taxon>
        <taxon>Clostridia</taxon>
        <taxon>Eubacteriales</taxon>
        <taxon>Clostridiaceae</taxon>
        <taxon>Clostridium</taxon>
    </lineage>
</organism>
<dbReference type="Proteomes" id="UP001194098">
    <property type="component" value="Unassembled WGS sequence"/>
</dbReference>
<protein>
    <submittedName>
        <fullName evidence="5">Spore germination protein</fullName>
    </submittedName>
    <submittedName>
        <fullName evidence="4">Spore gernimation protein GerA</fullName>
    </submittedName>
    <submittedName>
        <fullName evidence="7">Stage V sporulation protein AF</fullName>
    </submittedName>
</protein>
<reference evidence="8" key="1">
    <citation type="submission" date="2014-12" db="EMBL/GenBank/DDBJ databases">
        <title>Genome sequence of Clostridium beijerinckii strain 59B.</title>
        <authorList>
            <person name="Little G.T."/>
            <person name="Minton N.P."/>
        </authorList>
    </citation>
    <scope>NUCLEOTIDE SEQUENCE [LARGE SCALE GENOMIC DNA]</scope>
    <source>
        <strain evidence="8">59B</strain>
    </source>
</reference>
<sequence length="471" mass="53168">MNVANNYQANIDLIHSNLVVDKSFDIVERNFIVGGRSSVLYFLNGFIKDAIMEEILKSFFKITPETMNSYKTIDDFINNKVSHVSVKTETDLDKILIALLSGQTIMYVDGYDSFILLDLRTYPGSDSSKPEKEKTLRGGRDGFIEKLVFNAGFIRRRIRDPRLVFDIHQVGNVSKTDVCIAYIDGVADKKVLDLIIDSISKVDIKALTLSDQSLVDVMCTKNWLNPFPKVRFTERPDVAAAHIVEGKIIIIVDNSPNVIILPTGIFDFLQDINDYYFPLFTGNYLRIVRNFVMLATILLTPVYLMIVNGNIFIPSYFDFLKPQEEFALPLLGQFMLLEFAVDILKLAGLNTPSPLGSAMSLIGGLILGDYAVKTGWFIPQSILYMSIVTIGDFTQPSIEMNFALKFARMILLILCGFFGFWGFIGGIIFILIVMASTKTIAGDKYFYPLIPFNWKALKNLLFRTRISNDVQ</sequence>
<dbReference type="EMBL" id="CP010086">
    <property type="protein sequence ID" value="AJG97704.1"/>
    <property type="molecule type" value="Genomic_DNA"/>
</dbReference>
<name>A0A0B5Q699_CLOBE</name>
<reference evidence="5" key="3">
    <citation type="submission" date="2020-04" db="EMBL/GenBank/DDBJ databases">
        <authorList>
            <person name="Brown S."/>
        </authorList>
    </citation>
    <scope>NUCLEOTIDE SEQUENCE</scope>
    <source>
        <strain evidence="5">DJ015</strain>
    </source>
</reference>
<dbReference type="PIRSF" id="PIRSF005690">
    <property type="entry name" value="GerBA"/>
    <property type="match status" value="1"/>
</dbReference>
<dbReference type="Proteomes" id="UP000031866">
    <property type="component" value="Chromosome"/>
</dbReference>
<accession>A0A0B5Q699</accession>
<dbReference type="GO" id="GO:0016020">
    <property type="term" value="C:membrane"/>
    <property type="evidence" value="ECO:0007669"/>
    <property type="project" value="InterPro"/>
</dbReference>
<dbReference type="GO" id="GO:0009847">
    <property type="term" value="P:spore germination"/>
    <property type="evidence" value="ECO:0007669"/>
    <property type="project" value="InterPro"/>
</dbReference>
<dbReference type="EMBL" id="JADOEF010000003">
    <property type="protein sequence ID" value="MBF7811885.1"/>
    <property type="molecule type" value="Genomic_DNA"/>
</dbReference>
<dbReference type="PANTHER" id="PTHR22550">
    <property type="entry name" value="SPORE GERMINATION PROTEIN"/>
    <property type="match status" value="1"/>
</dbReference>
<dbReference type="InterPro" id="IPR050768">
    <property type="entry name" value="UPF0353/GerABKA_families"/>
</dbReference>
<dbReference type="Proteomes" id="UP000821656">
    <property type="component" value="Unassembled WGS sequence"/>
</dbReference>
<gene>
    <name evidence="7" type="ORF">DFH45_000980</name>
    <name evidence="5" type="ORF">HGI39_22660</name>
    <name evidence="6" type="ORF">IS491_25160</name>
    <name evidence="4" type="ORF">LF65_01086</name>
</gene>